<accession>A0ABT0KV78</accession>
<keyword evidence="1" id="KW-0732">Signal</keyword>
<organism evidence="2 3">
    <name type="scientific">Shewanella electrodiphila</name>
    <dbReference type="NCBI Taxonomy" id="934143"/>
    <lineage>
        <taxon>Bacteria</taxon>
        <taxon>Pseudomonadati</taxon>
        <taxon>Pseudomonadota</taxon>
        <taxon>Gammaproteobacteria</taxon>
        <taxon>Alteromonadales</taxon>
        <taxon>Shewanellaceae</taxon>
        <taxon>Shewanella</taxon>
    </lineage>
</organism>
<dbReference type="Proteomes" id="UP001202134">
    <property type="component" value="Unassembled WGS sequence"/>
</dbReference>
<gene>
    <name evidence="2" type="ORF">L2737_20820</name>
</gene>
<protein>
    <submittedName>
        <fullName evidence="2">DUF3313 domain-containing protein</fullName>
    </submittedName>
</protein>
<feature type="signal peptide" evidence="1">
    <location>
        <begin position="1"/>
        <end position="23"/>
    </location>
</feature>
<dbReference type="InterPro" id="IPR021747">
    <property type="entry name" value="DUF3313"/>
</dbReference>
<comment type="caution">
    <text evidence="2">The sequence shown here is derived from an EMBL/GenBank/DDBJ whole genome shotgun (WGS) entry which is preliminary data.</text>
</comment>
<dbReference type="EMBL" id="JAKIKU010000018">
    <property type="protein sequence ID" value="MCL1047747.1"/>
    <property type="molecule type" value="Genomic_DNA"/>
</dbReference>
<evidence type="ECO:0000256" key="1">
    <source>
        <dbReference type="SAM" id="SignalP"/>
    </source>
</evidence>
<feature type="chain" id="PRO_5046231106" evidence="1">
    <location>
        <begin position="24"/>
        <end position="237"/>
    </location>
</feature>
<keyword evidence="3" id="KW-1185">Reference proteome</keyword>
<evidence type="ECO:0000313" key="2">
    <source>
        <dbReference type="EMBL" id="MCL1047747.1"/>
    </source>
</evidence>
<evidence type="ECO:0000313" key="3">
    <source>
        <dbReference type="Proteomes" id="UP001202134"/>
    </source>
</evidence>
<dbReference type="Pfam" id="PF11769">
    <property type="entry name" value="DUF3313"/>
    <property type="match status" value="1"/>
</dbReference>
<dbReference type="RefSeq" id="WP_248956979.1">
    <property type="nucleotide sequence ID" value="NZ_JAKIKU010000018.1"/>
</dbReference>
<sequence length="237" mass="26340">MRNRQFYPAILVTSILFSLIGCASGPATLQQGPDAETTKDGLVKVDNSKLALSYARPNVNWQQYSKLYFKPTKVTNDHPDDYRAPKIDRQSDGLNATYDLPQASLDKMALQFSKTVADVFNSEQPFELVTQAGPNTLIIETAVTDIRLTAPIEKSRRSFNSSGKTYTQSSGSMVLLAVLKDAESGEVLAKAADRAMGFDQWRQNTQVFNWGDVKTVYRRWANDFKNALIEANAQTGN</sequence>
<dbReference type="PROSITE" id="PS51257">
    <property type="entry name" value="PROKAR_LIPOPROTEIN"/>
    <property type="match status" value="1"/>
</dbReference>
<proteinExistence type="predicted"/>
<reference evidence="2 3" key="1">
    <citation type="submission" date="2022-01" db="EMBL/GenBank/DDBJ databases">
        <title>Whole genome-based taxonomy of the Shewanellaceae.</title>
        <authorList>
            <person name="Martin-Rodriguez A.J."/>
        </authorList>
    </citation>
    <scope>NUCLEOTIDE SEQUENCE [LARGE SCALE GENOMIC DNA]</scope>
    <source>
        <strain evidence="2 3">DSM 24955</strain>
    </source>
</reference>
<name>A0ABT0KV78_9GAMM</name>